<sequence>MTSTQAGCRPSERNAPLSSWSTCGRCRRSWPGCTSAWTCVGRKRKRRKKRTGSLRGCQRSRRRPWLTATWTSCSAIWKILVILYRSCTWPRTPSLRSHQLCSRRTQAQTAPSHSFKTVTFYELDWMFRGPPPGAMGEGELDGIKPERSKRLLVLLPLIAPLLGRGG</sequence>
<gene>
    <name evidence="1" type="primary">CCDC28B</name>
</gene>
<organism evidence="1 2">
    <name type="scientific">Sus scrofa</name>
    <name type="common">Pig</name>
    <dbReference type="NCBI Taxonomy" id="9823"/>
    <lineage>
        <taxon>Eukaryota</taxon>
        <taxon>Metazoa</taxon>
        <taxon>Chordata</taxon>
        <taxon>Craniata</taxon>
        <taxon>Vertebrata</taxon>
        <taxon>Euteleostomi</taxon>
        <taxon>Mammalia</taxon>
        <taxon>Eutheria</taxon>
        <taxon>Laurasiatheria</taxon>
        <taxon>Artiodactyla</taxon>
        <taxon>Suina</taxon>
        <taxon>Suidae</taxon>
        <taxon>Sus</taxon>
    </lineage>
</organism>
<reference evidence="1" key="1">
    <citation type="submission" date="2025-08" db="UniProtKB">
        <authorList>
            <consortium name="Ensembl"/>
        </authorList>
    </citation>
    <scope>IDENTIFICATION</scope>
</reference>
<proteinExistence type="predicted"/>
<evidence type="ECO:0000313" key="2">
    <source>
        <dbReference type="Proteomes" id="UP000694723"/>
    </source>
</evidence>
<dbReference type="Proteomes" id="UP000694723">
    <property type="component" value="Unplaced"/>
</dbReference>
<dbReference type="AlphaFoldDB" id="A0A8D1W7U9"/>
<dbReference type="Ensembl" id="ENSSSCT00060081615.1">
    <property type="protein sequence ID" value="ENSSSCP00060035349.1"/>
    <property type="gene ID" value="ENSSSCG00060059832.1"/>
</dbReference>
<protein>
    <submittedName>
        <fullName evidence="1">Coiled-coil domain containing 28B</fullName>
    </submittedName>
</protein>
<name>A0A8D1W7U9_PIG</name>
<accession>A0A8D1W7U9</accession>
<evidence type="ECO:0000313" key="1">
    <source>
        <dbReference type="Ensembl" id="ENSSSCP00060035349.1"/>
    </source>
</evidence>